<feature type="compositionally biased region" description="Low complexity" evidence="1">
    <location>
        <begin position="396"/>
        <end position="406"/>
    </location>
</feature>
<protein>
    <submittedName>
        <fullName evidence="2">Uncharacterized protein</fullName>
    </submittedName>
</protein>
<evidence type="ECO:0000313" key="3">
    <source>
        <dbReference type="Proteomes" id="UP000616885"/>
    </source>
</evidence>
<accession>A0A8H7TV50</accession>
<gene>
    <name evidence="2" type="ORF">IM811_008594</name>
</gene>
<organism evidence="2 3">
    <name type="scientific">Bionectria ochroleuca</name>
    <name type="common">Gliocladium roseum</name>
    <dbReference type="NCBI Taxonomy" id="29856"/>
    <lineage>
        <taxon>Eukaryota</taxon>
        <taxon>Fungi</taxon>
        <taxon>Dikarya</taxon>
        <taxon>Ascomycota</taxon>
        <taxon>Pezizomycotina</taxon>
        <taxon>Sordariomycetes</taxon>
        <taxon>Hypocreomycetidae</taxon>
        <taxon>Hypocreales</taxon>
        <taxon>Bionectriaceae</taxon>
        <taxon>Clonostachys</taxon>
    </lineage>
</organism>
<evidence type="ECO:0000256" key="1">
    <source>
        <dbReference type="SAM" id="MobiDB-lite"/>
    </source>
</evidence>
<dbReference type="AlphaFoldDB" id="A0A8H7TV50"/>
<feature type="region of interest" description="Disordered" evidence="1">
    <location>
        <begin position="116"/>
        <end position="318"/>
    </location>
</feature>
<feature type="compositionally biased region" description="Basic residues" evidence="1">
    <location>
        <begin position="334"/>
        <end position="349"/>
    </location>
</feature>
<evidence type="ECO:0000313" key="2">
    <source>
        <dbReference type="EMBL" id="KAF9757650.1"/>
    </source>
</evidence>
<feature type="region of interest" description="Disordered" evidence="1">
    <location>
        <begin position="91"/>
        <end position="110"/>
    </location>
</feature>
<feature type="compositionally biased region" description="Basic residues" evidence="1">
    <location>
        <begin position="442"/>
        <end position="451"/>
    </location>
</feature>
<feature type="compositionally biased region" description="Polar residues" evidence="1">
    <location>
        <begin position="233"/>
        <end position="249"/>
    </location>
</feature>
<feature type="region of interest" description="Disordered" evidence="1">
    <location>
        <begin position="334"/>
        <end position="357"/>
    </location>
</feature>
<reference evidence="2" key="1">
    <citation type="submission" date="2020-10" db="EMBL/GenBank/DDBJ databases">
        <title>High-Quality Genome Resource of Clonostachys rosea strain S41 by Oxford Nanopore Long-Read Sequencing.</title>
        <authorList>
            <person name="Wang H."/>
        </authorList>
    </citation>
    <scope>NUCLEOTIDE SEQUENCE</scope>
    <source>
        <strain evidence="2">S41</strain>
    </source>
</reference>
<feature type="region of interest" description="Disordered" evidence="1">
    <location>
        <begin position="24"/>
        <end position="80"/>
    </location>
</feature>
<comment type="caution">
    <text evidence="2">The sequence shown here is derived from an EMBL/GenBank/DDBJ whole genome shotgun (WGS) entry which is preliminary data.</text>
</comment>
<feature type="compositionally biased region" description="Basic and acidic residues" evidence="1">
    <location>
        <begin position="176"/>
        <end position="189"/>
    </location>
</feature>
<name>A0A8H7TV50_BIOOC</name>
<feature type="region of interest" description="Disordered" evidence="1">
    <location>
        <begin position="387"/>
        <end position="451"/>
    </location>
</feature>
<dbReference type="EMBL" id="JADCTT010000002">
    <property type="protein sequence ID" value="KAF9757650.1"/>
    <property type="molecule type" value="Genomic_DNA"/>
</dbReference>
<feature type="compositionally biased region" description="Polar residues" evidence="1">
    <location>
        <begin position="279"/>
        <end position="291"/>
    </location>
</feature>
<sequence>MEQQPSRLASLTLVSKYYPVANYSYPRHETTSPSSGTKTGVDRSSSGSFGSLPGLIDDRSDTETSVEEEDNYHTQSSDLWDSFWDQRAEKTKLNQQPEVQPKKQYPALILSIPQRSSRSYPFEGESGTRSPGWPLPDAPAQKTRPRQPAANYSPFPKPIALPPRVGCPVPSWQSSRSRECPRRPSRPDESLLAPCIPQQSPVKAVFPSSLKPQASAKEQKSTGLAASSPVERPSTSAGYNQTKTCSQHRPLTPPEMQRPRTAHASRPSIRAVSPVEISRPSSGRGMTSFDAQRSEMPFGHRSSRPSTPSSTDGHSLFNTNIWGTAHELPSKNAHRYTKSHPSSHHRSRSRLIEESTVLTCSEPQSVFEDDSDSEDTKRSFFRFHKRSGSDIRRSARNSARNSDSDALSGRRARASTAPSSPVRQPQPERKRSAVDVLSCMLGRRRSKGEDD</sequence>
<proteinExistence type="predicted"/>
<dbReference type="Proteomes" id="UP000616885">
    <property type="component" value="Unassembled WGS sequence"/>
</dbReference>